<accession>A0A506PG31</accession>
<dbReference type="PROSITE" id="PS51257">
    <property type="entry name" value="PROKAR_LIPOPROTEIN"/>
    <property type="match status" value="1"/>
</dbReference>
<feature type="domain" description="DUF4440" evidence="2">
    <location>
        <begin position="51"/>
        <end position="161"/>
    </location>
</feature>
<evidence type="ECO:0000313" key="4">
    <source>
        <dbReference type="Proteomes" id="UP000317332"/>
    </source>
</evidence>
<dbReference type="Proteomes" id="UP000317332">
    <property type="component" value="Unassembled WGS sequence"/>
</dbReference>
<keyword evidence="4" id="KW-1185">Reference proteome</keyword>
<gene>
    <name evidence="3" type="ORF">FJ651_10895</name>
</gene>
<reference evidence="3 4" key="1">
    <citation type="submission" date="2019-06" db="EMBL/GenBank/DDBJ databases">
        <title>Flavobacteriaceae Paucihalobacterium erythroidium CWB-1, complete genome.</title>
        <authorList>
            <person name="Wu S."/>
        </authorList>
    </citation>
    <scope>NUCLEOTIDE SEQUENCE [LARGE SCALE GENOMIC DNA]</scope>
    <source>
        <strain evidence="3 4">CWB-1</strain>
    </source>
</reference>
<dbReference type="Gene3D" id="3.10.450.50">
    <property type="match status" value="1"/>
</dbReference>
<organism evidence="3 4">
    <name type="scientific">Paucihalobacter ruber</name>
    <dbReference type="NCBI Taxonomy" id="2567861"/>
    <lineage>
        <taxon>Bacteria</taxon>
        <taxon>Pseudomonadati</taxon>
        <taxon>Bacteroidota</taxon>
        <taxon>Flavobacteriia</taxon>
        <taxon>Flavobacteriales</taxon>
        <taxon>Flavobacteriaceae</taxon>
        <taxon>Paucihalobacter</taxon>
    </lineage>
</organism>
<dbReference type="OrthoDB" id="824506at2"/>
<name>A0A506PG31_9FLAO</name>
<dbReference type="InterPro" id="IPR032710">
    <property type="entry name" value="NTF2-like_dom_sf"/>
</dbReference>
<protein>
    <submittedName>
        <fullName evidence="3">Nuclear transport factor 2 family protein</fullName>
    </submittedName>
</protein>
<dbReference type="EMBL" id="VHIQ01000005">
    <property type="protein sequence ID" value="TPV32813.1"/>
    <property type="molecule type" value="Genomic_DNA"/>
</dbReference>
<feature type="signal peptide" evidence="1">
    <location>
        <begin position="1"/>
        <end position="21"/>
    </location>
</feature>
<evidence type="ECO:0000256" key="1">
    <source>
        <dbReference type="SAM" id="SignalP"/>
    </source>
</evidence>
<dbReference type="SUPFAM" id="SSF54427">
    <property type="entry name" value="NTF2-like"/>
    <property type="match status" value="1"/>
</dbReference>
<dbReference type="InterPro" id="IPR027843">
    <property type="entry name" value="DUF4440"/>
</dbReference>
<feature type="chain" id="PRO_5021487682" evidence="1">
    <location>
        <begin position="22"/>
        <end position="176"/>
    </location>
</feature>
<dbReference type="Pfam" id="PF14534">
    <property type="entry name" value="DUF4440"/>
    <property type="match status" value="1"/>
</dbReference>
<evidence type="ECO:0000313" key="3">
    <source>
        <dbReference type="EMBL" id="TPV32813.1"/>
    </source>
</evidence>
<dbReference type="AlphaFoldDB" id="A0A506PG31"/>
<keyword evidence="1" id="KW-0732">Signal</keyword>
<dbReference type="RefSeq" id="WP_140990560.1">
    <property type="nucleotide sequence ID" value="NZ_VHIQ01000005.1"/>
</dbReference>
<proteinExistence type="predicted"/>
<comment type="caution">
    <text evidence="3">The sequence shown here is derived from an EMBL/GenBank/DDBJ whole genome shotgun (WGS) entry which is preliminary data.</text>
</comment>
<sequence>MNNLKLLLFFLTALCLLGALAGCSENSKIPPKEDLPEQTITKSDLENEAWQMEELYWKYVQNIDTVAYKTLWHDDFIGYPSFGNGVSNKTKIASWIPDLQKDPDLKFSYILHKKAINAIADVVIVFYDADEIWTDKEEEIAKKETFKFTHTWKKIDGQWVILGGMAASKNQDVLED</sequence>
<evidence type="ECO:0000259" key="2">
    <source>
        <dbReference type="Pfam" id="PF14534"/>
    </source>
</evidence>